<dbReference type="RefSeq" id="WP_121979041.1">
    <property type="nucleotide sequence ID" value="NZ_JBHTLH010000041.1"/>
</dbReference>
<gene>
    <name evidence="6" type="ORF">ACFQ22_11725</name>
</gene>
<dbReference type="InterPro" id="IPR017871">
    <property type="entry name" value="ABC_transporter-like_CS"/>
</dbReference>
<dbReference type="InterPro" id="IPR003593">
    <property type="entry name" value="AAA+_ATPase"/>
</dbReference>
<dbReference type="Pfam" id="PF00005">
    <property type="entry name" value="ABC_tran"/>
    <property type="match status" value="1"/>
</dbReference>
<name>A0ABW3PP12_9LACO</name>
<evidence type="ECO:0000256" key="4">
    <source>
        <dbReference type="ARBA" id="ARBA00022840"/>
    </source>
</evidence>
<proteinExistence type="inferred from homology"/>
<evidence type="ECO:0000313" key="7">
    <source>
        <dbReference type="Proteomes" id="UP001597156"/>
    </source>
</evidence>
<evidence type="ECO:0000256" key="3">
    <source>
        <dbReference type="ARBA" id="ARBA00022741"/>
    </source>
</evidence>
<dbReference type="Gene3D" id="3.40.50.300">
    <property type="entry name" value="P-loop containing nucleotide triphosphate hydrolases"/>
    <property type="match status" value="1"/>
</dbReference>
<dbReference type="PANTHER" id="PTHR43117">
    <property type="entry name" value="OSMOPROTECTANT IMPORT ATP-BINDING PROTEIN OSMV"/>
    <property type="match status" value="1"/>
</dbReference>
<evidence type="ECO:0000256" key="2">
    <source>
        <dbReference type="ARBA" id="ARBA00022448"/>
    </source>
</evidence>
<dbReference type="PROSITE" id="PS50893">
    <property type="entry name" value="ABC_TRANSPORTER_2"/>
    <property type="match status" value="1"/>
</dbReference>
<dbReference type="Proteomes" id="UP001597156">
    <property type="component" value="Unassembled WGS sequence"/>
</dbReference>
<dbReference type="PANTHER" id="PTHR43117:SF4">
    <property type="entry name" value="OSMOPROTECTANT IMPORT ATP-BINDING PROTEIN OSMV"/>
    <property type="match status" value="1"/>
</dbReference>
<organism evidence="6 7">
    <name type="scientific">Lentilactobacillus raoultii</name>
    <dbReference type="NCBI Taxonomy" id="1987503"/>
    <lineage>
        <taxon>Bacteria</taxon>
        <taxon>Bacillati</taxon>
        <taxon>Bacillota</taxon>
        <taxon>Bacilli</taxon>
        <taxon>Lactobacillales</taxon>
        <taxon>Lactobacillaceae</taxon>
        <taxon>Lentilactobacillus</taxon>
    </lineage>
</organism>
<dbReference type="SUPFAM" id="SSF52540">
    <property type="entry name" value="P-loop containing nucleoside triphosphate hydrolases"/>
    <property type="match status" value="1"/>
</dbReference>
<dbReference type="EMBL" id="JBHTLH010000041">
    <property type="protein sequence ID" value="MFD1126020.1"/>
    <property type="molecule type" value="Genomic_DNA"/>
</dbReference>
<dbReference type="InterPro" id="IPR003439">
    <property type="entry name" value="ABC_transporter-like_ATP-bd"/>
</dbReference>
<keyword evidence="7" id="KW-1185">Reference proteome</keyword>
<evidence type="ECO:0000256" key="1">
    <source>
        <dbReference type="ARBA" id="ARBA00005417"/>
    </source>
</evidence>
<comment type="similarity">
    <text evidence="1">Belongs to the ABC transporter superfamily.</text>
</comment>
<protein>
    <submittedName>
        <fullName evidence="6">ATP-binding cassette domain-containing protein</fullName>
    </submittedName>
</protein>
<dbReference type="SMART" id="SM00382">
    <property type="entry name" value="AAA"/>
    <property type="match status" value="1"/>
</dbReference>
<keyword evidence="3" id="KW-0547">Nucleotide-binding</keyword>
<keyword evidence="4 6" id="KW-0067">ATP-binding</keyword>
<comment type="caution">
    <text evidence="6">The sequence shown here is derived from an EMBL/GenBank/DDBJ whole genome shotgun (WGS) entry which is preliminary data.</text>
</comment>
<sequence length="327" mass="36094">MSSKPIIQLANVSVVFGQQTAIDHLSLAVYPHEILVLVGESGGGKTTILRTISGLVKPISGQISVNGLPLNKENLRHIRLNMGYVLQQISLFPNMTIKQNLTLLPEIKHQAKKPTDQIIKELMAAAKLPLDYLSKYPSELSGGEQQRVGIIRAFGTRPALILMDEPFSALDPVSREQLQDLTLAIHAHFNNTILFITHDMNEALKMGQRIGVVKDGQVLQLSTPDEIVRHPNNAYVKTLFNGSEAHQTQNVYLRRLVLAGYGQSTPFQGLEITTIAGDQTLGTTYQILAENHQLAVKQQDQVIGYLNADSVLRFLAARAKKDDAKHT</sequence>
<dbReference type="PROSITE" id="PS00211">
    <property type="entry name" value="ABC_TRANSPORTER_1"/>
    <property type="match status" value="1"/>
</dbReference>
<evidence type="ECO:0000313" key="6">
    <source>
        <dbReference type="EMBL" id="MFD1126020.1"/>
    </source>
</evidence>
<keyword evidence="2" id="KW-0813">Transport</keyword>
<reference evidence="7" key="1">
    <citation type="journal article" date="2019" name="Int. J. Syst. Evol. Microbiol.">
        <title>The Global Catalogue of Microorganisms (GCM) 10K type strain sequencing project: providing services to taxonomists for standard genome sequencing and annotation.</title>
        <authorList>
            <consortium name="The Broad Institute Genomics Platform"/>
            <consortium name="The Broad Institute Genome Sequencing Center for Infectious Disease"/>
            <person name="Wu L."/>
            <person name="Ma J."/>
        </authorList>
    </citation>
    <scope>NUCLEOTIDE SEQUENCE [LARGE SCALE GENOMIC DNA]</scope>
    <source>
        <strain evidence="7">CCUG 71848</strain>
    </source>
</reference>
<accession>A0ABW3PP12</accession>
<evidence type="ECO:0000259" key="5">
    <source>
        <dbReference type="PROSITE" id="PS50893"/>
    </source>
</evidence>
<feature type="domain" description="ABC transporter" evidence="5">
    <location>
        <begin position="7"/>
        <end position="240"/>
    </location>
</feature>
<dbReference type="GO" id="GO:0005524">
    <property type="term" value="F:ATP binding"/>
    <property type="evidence" value="ECO:0007669"/>
    <property type="project" value="UniProtKB-KW"/>
</dbReference>
<dbReference type="InterPro" id="IPR027417">
    <property type="entry name" value="P-loop_NTPase"/>
</dbReference>